<accession>A0ABD3UPJ0</accession>
<proteinExistence type="predicted"/>
<organism evidence="1 2">
    <name type="scientific">Penstemon smallii</name>
    <dbReference type="NCBI Taxonomy" id="265156"/>
    <lineage>
        <taxon>Eukaryota</taxon>
        <taxon>Viridiplantae</taxon>
        <taxon>Streptophyta</taxon>
        <taxon>Embryophyta</taxon>
        <taxon>Tracheophyta</taxon>
        <taxon>Spermatophyta</taxon>
        <taxon>Magnoliopsida</taxon>
        <taxon>eudicotyledons</taxon>
        <taxon>Gunneridae</taxon>
        <taxon>Pentapetalae</taxon>
        <taxon>asterids</taxon>
        <taxon>lamiids</taxon>
        <taxon>Lamiales</taxon>
        <taxon>Plantaginaceae</taxon>
        <taxon>Cheloneae</taxon>
        <taxon>Penstemon</taxon>
    </lineage>
</organism>
<evidence type="ECO:0000313" key="1">
    <source>
        <dbReference type="EMBL" id="KAL3851447.1"/>
    </source>
</evidence>
<keyword evidence="2" id="KW-1185">Reference proteome</keyword>
<dbReference type="EMBL" id="JBJXBP010000001">
    <property type="protein sequence ID" value="KAL3851447.1"/>
    <property type="molecule type" value="Genomic_DNA"/>
</dbReference>
<protein>
    <submittedName>
        <fullName evidence="1">Uncharacterized protein</fullName>
    </submittedName>
</protein>
<name>A0ABD3UPJ0_9LAMI</name>
<dbReference type="Proteomes" id="UP001634393">
    <property type="component" value="Unassembled WGS sequence"/>
</dbReference>
<dbReference type="AlphaFoldDB" id="A0ABD3UPJ0"/>
<evidence type="ECO:0000313" key="2">
    <source>
        <dbReference type="Proteomes" id="UP001634393"/>
    </source>
</evidence>
<sequence>MRHLFVFNYKQAREKKKVHEEENLKKEREYLFYPHILFTKGSKDTKKVSKAKFYSKSWRGRIIILAQI</sequence>
<comment type="caution">
    <text evidence="1">The sequence shown here is derived from an EMBL/GenBank/DDBJ whole genome shotgun (WGS) entry which is preliminary data.</text>
</comment>
<reference evidence="1 2" key="1">
    <citation type="submission" date="2024-12" db="EMBL/GenBank/DDBJ databases">
        <title>The unique morphological basis and parallel evolutionary history of personate flowers in Penstemon.</title>
        <authorList>
            <person name="Depatie T.H."/>
            <person name="Wessinger C.A."/>
        </authorList>
    </citation>
    <scope>NUCLEOTIDE SEQUENCE [LARGE SCALE GENOMIC DNA]</scope>
    <source>
        <strain evidence="1">WTNN_2</strain>
        <tissue evidence="1">Leaf</tissue>
    </source>
</reference>
<gene>
    <name evidence="1" type="ORF">ACJIZ3_013329</name>
</gene>